<evidence type="ECO:0000313" key="3">
    <source>
        <dbReference type="WBParaSite" id="SPAL_0000687900.1"/>
    </source>
</evidence>
<organism evidence="2 3">
    <name type="scientific">Strongyloides papillosus</name>
    <name type="common">Intestinal threadworm</name>
    <dbReference type="NCBI Taxonomy" id="174720"/>
    <lineage>
        <taxon>Eukaryota</taxon>
        <taxon>Metazoa</taxon>
        <taxon>Ecdysozoa</taxon>
        <taxon>Nematoda</taxon>
        <taxon>Chromadorea</taxon>
        <taxon>Rhabditida</taxon>
        <taxon>Tylenchina</taxon>
        <taxon>Panagrolaimomorpha</taxon>
        <taxon>Strongyloidoidea</taxon>
        <taxon>Strongyloididae</taxon>
        <taxon>Strongyloides</taxon>
    </lineage>
</organism>
<sequence length="131" mass="15377">MFLRIFTTLIIVLMFYNHYNSFVEGFLNTIVSGKPYWKIGNEETKGTIDIKCKNYVSTGRQKLINNSIYTVIVESKEDKIPDDCNVEITYRVKRKLKTVCENSGHWDLKNHQVACFLYMDDTDLLIEKRIP</sequence>
<feature type="signal peptide" evidence="1">
    <location>
        <begin position="1"/>
        <end position="25"/>
    </location>
</feature>
<proteinExistence type="predicted"/>
<evidence type="ECO:0000313" key="2">
    <source>
        <dbReference type="Proteomes" id="UP000046392"/>
    </source>
</evidence>
<dbReference type="AlphaFoldDB" id="A0A0N5BLT3"/>
<protein>
    <submittedName>
        <fullName evidence="3">Uncharacterized protein</fullName>
    </submittedName>
</protein>
<feature type="chain" id="PRO_5005894780" evidence="1">
    <location>
        <begin position="26"/>
        <end position="131"/>
    </location>
</feature>
<keyword evidence="2" id="KW-1185">Reference proteome</keyword>
<keyword evidence="1" id="KW-0732">Signal</keyword>
<evidence type="ECO:0000256" key="1">
    <source>
        <dbReference type="SAM" id="SignalP"/>
    </source>
</evidence>
<name>A0A0N5BLT3_STREA</name>
<accession>A0A0N5BLT3</accession>
<reference evidence="3" key="1">
    <citation type="submission" date="2017-02" db="UniProtKB">
        <authorList>
            <consortium name="WormBaseParasite"/>
        </authorList>
    </citation>
    <scope>IDENTIFICATION</scope>
</reference>
<dbReference type="Proteomes" id="UP000046392">
    <property type="component" value="Unplaced"/>
</dbReference>
<dbReference type="WBParaSite" id="SPAL_0000687900.1">
    <property type="protein sequence ID" value="SPAL_0000687900.1"/>
    <property type="gene ID" value="SPAL_0000687900"/>
</dbReference>